<keyword evidence="2 5" id="KW-0547">Nucleotide-binding</keyword>
<organism evidence="7 8">
    <name type="scientific">Talaromyces rugulosus</name>
    <name type="common">Penicillium rugulosum</name>
    <dbReference type="NCBI Taxonomy" id="121627"/>
    <lineage>
        <taxon>Eukaryota</taxon>
        <taxon>Fungi</taxon>
        <taxon>Dikarya</taxon>
        <taxon>Ascomycota</taxon>
        <taxon>Pezizomycotina</taxon>
        <taxon>Eurotiomycetes</taxon>
        <taxon>Eurotiomycetidae</taxon>
        <taxon>Eurotiales</taxon>
        <taxon>Trichocomaceae</taxon>
        <taxon>Talaromyces</taxon>
        <taxon>Talaromyces sect. Islandici</taxon>
    </lineage>
</organism>
<dbReference type="Pfam" id="PF03029">
    <property type="entry name" value="ATP_bind_1"/>
    <property type="match status" value="1"/>
</dbReference>
<comment type="similarity">
    <text evidence="1 5">Belongs to the GPN-loop GTPase family.</text>
</comment>
<evidence type="ECO:0000256" key="6">
    <source>
        <dbReference type="SAM" id="MobiDB-lite"/>
    </source>
</evidence>
<proteinExistence type="inferred from homology"/>
<evidence type="ECO:0000256" key="1">
    <source>
        <dbReference type="ARBA" id="ARBA00005290"/>
    </source>
</evidence>
<dbReference type="KEGG" id="trg:TRUGW13939_05248"/>
<gene>
    <name evidence="7" type="ORF">TRUGW13939_05248</name>
</gene>
<dbReference type="InterPro" id="IPR004130">
    <property type="entry name" value="Gpn"/>
</dbReference>
<reference evidence="8" key="1">
    <citation type="submission" date="2020-06" db="EMBL/GenBank/DDBJ databases">
        <title>A chromosome-scale genome assembly of Talaromyces rugulosus W13939.</title>
        <authorList>
            <person name="Wang B."/>
            <person name="Guo L."/>
            <person name="Ye K."/>
            <person name="Wang L."/>
        </authorList>
    </citation>
    <scope>NUCLEOTIDE SEQUENCE [LARGE SCALE GENOMIC DNA]</scope>
    <source>
        <strain evidence="8">W13939</strain>
    </source>
</reference>
<dbReference type="InterPro" id="IPR027417">
    <property type="entry name" value="P-loop_NTPase"/>
</dbReference>
<evidence type="ECO:0000256" key="4">
    <source>
        <dbReference type="ARBA" id="ARBA00023134"/>
    </source>
</evidence>
<protein>
    <recommendedName>
        <fullName evidence="5">GPN-loop GTPase 2</fullName>
    </recommendedName>
</protein>
<evidence type="ECO:0000313" key="7">
    <source>
        <dbReference type="EMBL" id="QKX58127.1"/>
    </source>
</evidence>
<comment type="subunit">
    <text evidence="5">Binds to RNA polymerase II (RNAPII).</text>
</comment>
<accession>A0A7H8QVY1</accession>
<dbReference type="AlphaFoldDB" id="A0A7H8QVY1"/>
<dbReference type="RefSeq" id="XP_035344305.1">
    <property type="nucleotide sequence ID" value="XM_035488412.1"/>
</dbReference>
<dbReference type="GO" id="GO:0003924">
    <property type="term" value="F:GTPase activity"/>
    <property type="evidence" value="ECO:0007669"/>
    <property type="project" value="TreeGrafter"/>
</dbReference>
<dbReference type="GeneID" id="55992746"/>
<keyword evidence="3 5" id="KW-0378">Hydrolase</keyword>
<dbReference type="GO" id="GO:0005525">
    <property type="term" value="F:GTP binding"/>
    <property type="evidence" value="ECO:0007669"/>
    <property type="project" value="UniProtKB-KW"/>
</dbReference>
<dbReference type="InterPro" id="IPR030231">
    <property type="entry name" value="Gpn2"/>
</dbReference>
<evidence type="ECO:0000313" key="8">
    <source>
        <dbReference type="Proteomes" id="UP000509510"/>
    </source>
</evidence>
<keyword evidence="8" id="KW-1185">Reference proteome</keyword>
<evidence type="ECO:0000256" key="3">
    <source>
        <dbReference type="ARBA" id="ARBA00022801"/>
    </source>
</evidence>
<dbReference type="CDD" id="cd17871">
    <property type="entry name" value="GPN2"/>
    <property type="match status" value="1"/>
</dbReference>
<dbReference type="SUPFAM" id="SSF52540">
    <property type="entry name" value="P-loop containing nucleoside triphosphate hydrolases"/>
    <property type="match status" value="1"/>
</dbReference>
<dbReference type="PANTHER" id="PTHR21231:SF3">
    <property type="entry name" value="GPN-LOOP GTPASE 2"/>
    <property type="match status" value="1"/>
</dbReference>
<sequence>MPFAQLVIGPPGAGKSTYCNGMHQFMGAIGRKCSIVNIDPANDKTSYPCALDVRDLVTLEEIMEEDALGPNGGVLYALEELENNFDWLKEGLKGLGGELILHVSEYIVSNENPGADDYVLFDCPGQVELFTHHSSLRNIFFQISKLGYRLIVIHLVDSYCLTLPSMYISALILSLRSMLQMDLPHINVLTKVDNLTNYSPLPFNLDFYTEVQDLNYLLPHLQAEESSRFSHEKFGPLNNAIVDLVQEFALVAFETLAVEDKKSMMHLLQVIDRASGYAFGPAEGANDTIWQVAVREGWGNLEIQDVQERWIDAKDEYDEHERNQLEAEAKERDAAARRAQEDAEELELQNMVSAGGSKVVRKY</sequence>
<dbReference type="Gene3D" id="3.40.50.300">
    <property type="entry name" value="P-loop containing nucleotide triphosphate hydrolases"/>
    <property type="match status" value="1"/>
</dbReference>
<dbReference type="EMBL" id="CP055900">
    <property type="protein sequence ID" value="QKX58127.1"/>
    <property type="molecule type" value="Genomic_DNA"/>
</dbReference>
<dbReference type="FunFam" id="3.40.50.300:FF:000338">
    <property type="entry name" value="GPN-loop GTPase 2"/>
    <property type="match status" value="1"/>
</dbReference>
<dbReference type="PANTHER" id="PTHR21231">
    <property type="entry name" value="XPA-BINDING PROTEIN 1-RELATED"/>
    <property type="match status" value="1"/>
</dbReference>
<feature type="region of interest" description="Disordered" evidence="6">
    <location>
        <begin position="320"/>
        <end position="345"/>
    </location>
</feature>
<evidence type="ECO:0000256" key="5">
    <source>
        <dbReference type="RuleBase" id="RU365059"/>
    </source>
</evidence>
<dbReference type="GO" id="GO:0005737">
    <property type="term" value="C:cytoplasm"/>
    <property type="evidence" value="ECO:0007669"/>
    <property type="project" value="TreeGrafter"/>
</dbReference>
<dbReference type="OrthoDB" id="5839at2759"/>
<comment type="function">
    <text evidence="5">Small GTPase required for proper localization of RNA polymerase II and III (RNAPII and RNAPIII). May act at an RNAP assembly step prior to nuclear import.</text>
</comment>
<feature type="compositionally biased region" description="Basic and acidic residues" evidence="6">
    <location>
        <begin position="320"/>
        <end position="341"/>
    </location>
</feature>
<evidence type="ECO:0000256" key="2">
    <source>
        <dbReference type="ARBA" id="ARBA00022741"/>
    </source>
</evidence>
<dbReference type="Proteomes" id="UP000509510">
    <property type="component" value="Chromosome III"/>
</dbReference>
<name>A0A7H8QVY1_TALRU</name>
<keyword evidence="4 5" id="KW-0342">GTP-binding</keyword>